<name>A0A366MUT0_9BACT</name>
<evidence type="ECO:0000313" key="3">
    <source>
        <dbReference type="Proteomes" id="UP000252669"/>
    </source>
</evidence>
<protein>
    <submittedName>
        <fullName evidence="2">Uncharacterized protein</fullName>
    </submittedName>
</protein>
<feature type="coiled-coil region" evidence="1">
    <location>
        <begin position="24"/>
        <end position="76"/>
    </location>
</feature>
<evidence type="ECO:0000256" key="1">
    <source>
        <dbReference type="SAM" id="Coils"/>
    </source>
</evidence>
<sequence length="77" mass="9134">MKLSKIVEKIKKYLKKDDLKKSQEEKVLKIIEDLKEKRSKIKEEIKSLDIKEINKKDELEKKLQAIAKLIKKSEALI</sequence>
<gene>
    <name evidence="2" type="ORF">CRU91_01695</name>
</gene>
<reference evidence="2 3" key="1">
    <citation type="submission" date="2017-10" db="EMBL/GenBank/DDBJ databases">
        <title>Genomics of the genus Arcobacter.</title>
        <authorList>
            <person name="Perez-Cataluna A."/>
            <person name="Figueras M.J."/>
        </authorList>
    </citation>
    <scope>NUCLEOTIDE SEQUENCE [LARGE SCALE GENOMIC DNA]</scope>
    <source>
        <strain evidence="2 3">CECT 9230</strain>
    </source>
</reference>
<keyword evidence="3" id="KW-1185">Reference proteome</keyword>
<accession>A0A366MUT0</accession>
<keyword evidence="1" id="KW-0175">Coiled coil</keyword>
<dbReference type="Proteomes" id="UP000252669">
    <property type="component" value="Unassembled WGS sequence"/>
</dbReference>
<evidence type="ECO:0000313" key="2">
    <source>
        <dbReference type="EMBL" id="RBQ30016.1"/>
    </source>
</evidence>
<organism evidence="2 3">
    <name type="scientific">Aliarcobacter vitoriensis</name>
    <dbReference type="NCBI Taxonomy" id="2011099"/>
    <lineage>
        <taxon>Bacteria</taxon>
        <taxon>Pseudomonadati</taxon>
        <taxon>Campylobacterota</taxon>
        <taxon>Epsilonproteobacteria</taxon>
        <taxon>Campylobacterales</taxon>
        <taxon>Arcobacteraceae</taxon>
        <taxon>Aliarcobacter</taxon>
    </lineage>
</organism>
<comment type="caution">
    <text evidence="2">The sequence shown here is derived from an EMBL/GenBank/DDBJ whole genome shotgun (WGS) entry which is preliminary data.</text>
</comment>
<dbReference type="AlphaFoldDB" id="A0A366MUT0"/>
<dbReference type="RefSeq" id="WP_113892745.1">
    <property type="nucleotide sequence ID" value="NZ_JANJGA010000003.1"/>
</dbReference>
<proteinExistence type="predicted"/>
<dbReference type="EMBL" id="PDKB01000002">
    <property type="protein sequence ID" value="RBQ30016.1"/>
    <property type="molecule type" value="Genomic_DNA"/>
</dbReference>